<sequence>MNEIKVIVSGHGGFASGIQAALSLLIKVPENWQFIDFTTGMSDQELHQEFVQALGAAPFEETVFFTDLAGGTPYNVAATLAADVAQLQVVAGCNLASLMETMFQTFGNAHQLANALISTSHASIKRFDPNAPVSRNADSDDGI</sequence>
<evidence type="ECO:0000256" key="7">
    <source>
        <dbReference type="ARBA" id="ARBA00022777"/>
    </source>
</evidence>
<gene>
    <name evidence="9" type="ORF">R0G89_08765</name>
</gene>
<dbReference type="GO" id="GO:0016301">
    <property type="term" value="F:kinase activity"/>
    <property type="evidence" value="ECO:0007669"/>
    <property type="project" value="UniProtKB-KW"/>
</dbReference>
<dbReference type="Pfam" id="PF03610">
    <property type="entry name" value="EIIA-man"/>
    <property type="match status" value="1"/>
</dbReference>
<evidence type="ECO:0000313" key="10">
    <source>
        <dbReference type="Proteomes" id="UP001280897"/>
    </source>
</evidence>
<keyword evidence="2" id="KW-0813">Transport</keyword>
<keyword evidence="5" id="KW-0808">Transferase</keyword>
<dbReference type="GO" id="GO:0016020">
    <property type="term" value="C:membrane"/>
    <property type="evidence" value="ECO:0007669"/>
    <property type="project" value="InterPro"/>
</dbReference>
<evidence type="ECO:0000256" key="6">
    <source>
        <dbReference type="ARBA" id="ARBA00022683"/>
    </source>
</evidence>
<evidence type="ECO:0000256" key="2">
    <source>
        <dbReference type="ARBA" id="ARBA00022448"/>
    </source>
</evidence>
<name>A0AAW8YIB3_PEDAC</name>
<dbReference type="InterPro" id="IPR004701">
    <property type="entry name" value="PTS_EIIA_man-typ"/>
</dbReference>
<dbReference type="EMBL" id="JAWJAV010000005">
    <property type="protein sequence ID" value="MDV2621819.1"/>
    <property type="molecule type" value="Genomic_DNA"/>
</dbReference>
<dbReference type="AlphaFoldDB" id="A0AAW8YIB3"/>
<comment type="subcellular location">
    <subcellularLocation>
        <location evidence="1">Cytoplasm</location>
    </subcellularLocation>
</comment>
<proteinExistence type="predicted"/>
<evidence type="ECO:0000259" key="8">
    <source>
        <dbReference type="PROSITE" id="PS51096"/>
    </source>
</evidence>
<dbReference type="PANTHER" id="PTHR33799:SF1">
    <property type="entry name" value="PTS SYSTEM MANNOSE-SPECIFIC EIIAB COMPONENT-RELATED"/>
    <property type="match status" value="1"/>
</dbReference>
<evidence type="ECO:0000313" key="9">
    <source>
        <dbReference type="EMBL" id="MDV2621819.1"/>
    </source>
</evidence>
<evidence type="ECO:0000256" key="5">
    <source>
        <dbReference type="ARBA" id="ARBA00022679"/>
    </source>
</evidence>
<protein>
    <submittedName>
        <fullName evidence="9">PTS sugar transporter subunit IIA</fullName>
    </submittedName>
</protein>
<dbReference type="InterPro" id="IPR036662">
    <property type="entry name" value="PTS_EIIA_man-typ_sf"/>
</dbReference>
<reference evidence="9" key="2">
    <citation type="submission" date="2023-10" db="EMBL/GenBank/DDBJ databases">
        <authorList>
            <person name="Khurajog B."/>
        </authorList>
    </citation>
    <scope>NUCLEOTIDE SEQUENCE</scope>
    <source>
        <strain evidence="9">BF9</strain>
    </source>
</reference>
<feature type="domain" description="PTS EIIA type-4" evidence="8">
    <location>
        <begin position="3"/>
        <end position="124"/>
    </location>
</feature>
<dbReference type="InterPro" id="IPR033887">
    <property type="entry name" value="PTS_IIA_man"/>
</dbReference>
<evidence type="ECO:0000256" key="3">
    <source>
        <dbReference type="ARBA" id="ARBA00022490"/>
    </source>
</evidence>
<reference evidence="9" key="1">
    <citation type="journal article" date="2023" name="PeerJ">
        <title>Selection and evaluation of lactic acid bacteria from chicken feces in Thailand as potential probiotics.</title>
        <authorList>
            <person name="Khurajog B."/>
            <person name="Disastra Y."/>
            <person name="Lawwyne L.D."/>
            <person name="Sirichokchatchawan W."/>
            <person name="Niyomtham W."/>
            <person name="Yindee J."/>
            <person name="Hampson D.J."/>
            <person name="Prapasarakul N."/>
        </authorList>
    </citation>
    <scope>NUCLEOTIDE SEQUENCE</scope>
    <source>
        <strain evidence="9">BF9</strain>
    </source>
</reference>
<organism evidence="9 10">
    <name type="scientific">Pediococcus acidilactici</name>
    <dbReference type="NCBI Taxonomy" id="1254"/>
    <lineage>
        <taxon>Bacteria</taxon>
        <taxon>Bacillati</taxon>
        <taxon>Bacillota</taxon>
        <taxon>Bacilli</taxon>
        <taxon>Lactobacillales</taxon>
        <taxon>Lactobacillaceae</taxon>
        <taxon>Pediococcus</taxon>
        <taxon>Pediococcus acidilactici group</taxon>
    </lineage>
</organism>
<evidence type="ECO:0000256" key="1">
    <source>
        <dbReference type="ARBA" id="ARBA00004496"/>
    </source>
</evidence>
<keyword evidence="4 9" id="KW-0762">Sugar transport</keyword>
<dbReference type="PROSITE" id="PS51096">
    <property type="entry name" value="PTS_EIIA_TYPE_4"/>
    <property type="match status" value="1"/>
</dbReference>
<dbReference type="PANTHER" id="PTHR33799">
    <property type="entry name" value="PTS PERMEASE-RELATED-RELATED"/>
    <property type="match status" value="1"/>
</dbReference>
<dbReference type="GO" id="GO:0009401">
    <property type="term" value="P:phosphoenolpyruvate-dependent sugar phosphotransferase system"/>
    <property type="evidence" value="ECO:0007669"/>
    <property type="project" value="UniProtKB-KW"/>
</dbReference>
<accession>A0AAW8YIB3</accession>
<keyword evidence="6" id="KW-0598">Phosphotransferase system</keyword>
<dbReference type="Gene3D" id="3.40.50.510">
    <property type="entry name" value="Phosphotransferase system, mannose-type IIA component"/>
    <property type="match status" value="1"/>
</dbReference>
<evidence type="ECO:0000256" key="4">
    <source>
        <dbReference type="ARBA" id="ARBA00022597"/>
    </source>
</evidence>
<dbReference type="SUPFAM" id="SSF53062">
    <property type="entry name" value="PTS system fructose IIA component-like"/>
    <property type="match status" value="1"/>
</dbReference>
<dbReference type="Proteomes" id="UP001280897">
    <property type="component" value="Unassembled WGS sequence"/>
</dbReference>
<dbReference type="GO" id="GO:0005737">
    <property type="term" value="C:cytoplasm"/>
    <property type="evidence" value="ECO:0007669"/>
    <property type="project" value="UniProtKB-SubCell"/>
</dbReference>
<dbReference type="InterPro" id="IPR051471">
    <property type="entry name" value="Bacterial_PTS_sugar_comp"/>
</dbReference>
<dbReference type="CDD" id="cd00006">
    <property type="entry name" value="PTS_IIA_man"/>
    <property type="match status" value="1"/>
</dbReference>
<comment type="caution">
    <text evidence="9">The sequence shown here is derived from an EMBL/GenBank/DDBJ whole genome shotgun (WGS) entry which is preliminary data.</text>
</comment>
<keyword evidence="3" id="KW-0963">Cytoplasm</keyword>
<dbReference type="RefSeq" id="WP_008841722.1">
    <property type="nucleotide sequence ID" value="NZ_CP066046.1"/>
</dbReference>
<keyword evidence="7" id="KW-0418">Kinase</keyword>